<sequence>MSNQHRILVGHQVNPANDTLTVAVLDRPGRGGACHAYQVSGANMARHPFMRQAVREFAGSDLSDAQVDAAFAQASDGDTSSLILFQDGPIAEAGVNGVTHEVLLAILIDRLEGFQAGPYACEANSKALEHIKYAQQRLLERTRQRMARGMEGTHKV</sequence>
<proteinExistence type="predicted"/>
<dbReference type="AlphaFoldDB" id="A0A1H6ZW72"/>
<evidence type="ECO:0000313" key="3">
    <source>
        <dbReference type="EMBL" id="SEJ57709.1"/>
    </source>
</evidence>
<name>A0A1H6ZW72_9PSED</name>
<evidence type="ECO:0000259" key="2">
    <source>
        <dbReference type="Pfam" id="PF24729"/>
    </source>
</evidence>
<dbReference type="RefSeq" id="WP_090312020.1">
    <property type="nucleotide sequence ID" value="NZ_FNZE01000011.1"/>
</dbReference>
<dbReference type="Proteomes" id="UP000242930">
    <property type="component" value="Unassembled WGS sequence"/>
</dbReference>
<feature type="domain" description="Acb2/Tad1 hairpin" evidence="2">
    <location>
        <begin position="83"/>
        <end position="138"/>
    </location>
</feature>
<protein>
    <recommendedName>
        <fullName evidence="2">Acb2/Tad1 hairpin domain-containing protein</fullName>
    </recommendedName>
</protein>
<organism evidence="3 4">
    <name type="scientific">Pseudomonas linyingensis</name>
    <dbReference type="NCBI Taxonomy" id="915471"/>
    <lineage>
        <taxon>Bacteria</taxon>
        <taxon>Pseudomonadati</taxon>
        <taxon>Pseudomonadota</taxon>
        <taxon>Gammaproteobacteria</taxon>
        <taxon>Pseudomonadales</taxon>
        <taxon>Pseudomonadaceae</taxon>
        <taxon>Pseudomonas</taxon>
    </lineage>
</organism>
<accession>A0A1H6ZW72</accession>
<keyword evidence="4" id="KW-1185">Reference proteome</keyword>
<gene>
    <name evidence="3" type="ORF">SAMN05216201_11162</name>
</gene>
<dbReference type="OrthoDB" id="1551225at2"/>
<keyword evidence="1" id="KW-0547">Nucleotide-binding</keyword>
<dbReference type="EMBL" id="FNZE01000011">
    <property type="protein sequence ID" value="SEJ57709.1"/>
    <property type="molecule type" value="Genomic_DNA"/>
</dbReference>
<evidence type="ECO:0000313" key="4">
    <source>
        <dbReference type="Proteomes" id="UP000242930"/>
    </source>
</evidence>
<reference evidence="4" key="1">
    <citation type="submission" date="2016-10" db="EMBL/GenBank/DDBJ databases">
        <authorList>
            <person name="Varghese N."/>
            <person name="Submissions S."/>
        </authorList>
    </citation>
    <scope>NUCLEOTIDE SEQUENCE [LARGE SCALE GENOMIC DNA]</scope>
    <source>
        <strain evidence="4">LMG 25967</strain>
    </source>
</reference>
<dbReference type="Pfam" id="PF24729">
    <property type="entry name" value="Acb2_Tad1_hairpin"/>
    <property type="match status" value="1"/>
</dbReference>
<dbReference type="InterPro" id="IPR056098">
    <property type="entry name" value="Acb2/Tad1_hairpin"/>
</dbReference>
<evidence type="ECO:0000256" key="1">
    <source>
        <dbReference type="ARBA" id="ARBA00022741"/>
    </source>
</evidence>